<keyword evidence="6" id="KW-1005">Bacterial flagellum biogenesis</keyword>
<evidence type="ECO:0000256" key="6">
    <source>
        <dbReference type="ARBA" id="ARBA00022795"/>
    </source>
</evidence>
<evidence type="ECO:0000256" key="2">
    <source>
        <dbReference type="ARBA" id="ARBA00004496"/>
    </source>
</evidence>
<protein>
    <submittedName>
        <fullName evidence="11">Flagellar assembly protein FliH</fullName>
    </submittedName>
</protein>
<dbReference type="PRINTS" id="PR01003">
    <property type="entry name" value="FLGFLIH"/>
</dbReference>
<reference evidence="12" key="1">
    <citation type="submission" date="2017-09" db="EMBL/GenBank/DDBJ databases">
        <title>Metaegenomics of thermophilic ammonia-oxidizing enrichment culture.</title>
        <authorList>
            <person name="Kato S."/>
            <person name="Suzuki K."/>
        </authorList>
    </citation>
    <scope>NUCLEOTIDE SEQUENCE [LARGE SCALE GENOMIC DNA]</scope>
</reference>
<dbReference type="GO" id="GO:0044781">
    <property type="term" value="P:bacterial-type flagellum organization"/>
    <property type="evidence" value="ECO:0007669"/>
    <property type="project" value="UniProtKB-KW"/>
</dbReference>
<comment type="subcellular location">
    <subcellularLocation>
        <location evidence="2">Cytoplasm</location>
    </subcellularLocation>
</comment>
<dbReference type="InterPro" id="IPR018035">
    <property type="entry name" value="Flagellar_FliH/T3SS_HrpE"/>
</dbReference>
<keyword evidence="11" id="KW-0282">Flagellum</keyword>
<evidence type="ECO:0000256" key="1">
    <source>
        <dbReference type="ARBA" id="ARBA00003041"/>
    </source>
</evidence>
<comment type="caution">
    <text evidence="11">The sequence shown here is derived from an EMBL/GenBank/DDBJ whole genome shotgun (WGS) entry which is preliminary data.</text>
</comment>
<evidence type="ECO:0000256" key="8">
    <source>
        <dbReference type="ARBA" id="ARBA00023225"/>
    </source>
</evidence>
<dbReference type="PANTHER" id="PTHR34982">
    <property type="entry name" value="YOP PROTEINS TRANSLOCATION PROTEIN L"/>
    <property type="match status" value="1"/>
</dbReference>
<dbReference type="PANTHER" id="PTHR34982:SF1">
    <property type="entry name" value="FLAGELLAR ASSEMBLY PROTEIN FLIH"/>
    <property type="match status" value="1"/>
</dbReference>
<evidence type="ECO:0000256" key="7">
    <source>
        <dbReference type="ARBA" id="ARBA00022927"/>
    </source>
</evidence>
<dbReference type="AlphaFoldDB" id="A0A2H5XCT5"/>
<evidence type="ECO:0000256" key="5">
    <source>
        <dbReference type="ARBA" id="ARBA00022490"/>
    </source>
</evidence>
<evidence type="ECO:0000256" key="4">
    <source>
        <dbReference type="ARBA" id="ARBA00022448"/>
    </source>
</evidence>
<name>A0A2H5XCT5_9BACT</name>
<dbReference type="Pfam" id="PF02108">
    <property type="entry name" value="FliH"/>
    <property type="match status" value="1"/>
</dbReference>
<dbReference type="InterPro" id="IPR051472">
    <property type="entry name" value="T3SS_Stator/FliH"/>
</dbReference>
<keyword evidence="8" id="KW-1006">Bacterial flagellum protein export</keyword>
<keyword evidence="7" id="KW-0653">Protein transport</keyword>
<dbReference type="GO" id="GO:0009288">
    <property type="term" value="C:bacterial-type flagellum"/>
    <property type="evidence" value="ECO:0007669"/>
    <property type="project" value="InterPro"/>
</dbReference>
<evidence type="ECO:0000313" key="11">
    <source>
        <dbReference type="EMBL" id="GBC98992.1"/>
    </source>
</evidence>
<dbReference type="InterPro" id="IPR000563">
    <property type="entry name" value="Flag_FliH"/>
</dbReference>
<dbReference type="SUPFAM" id="SSF160527">
    <property type="entry name" value="V-type ATPase subunit E-like"/>
    <property type="match status" value="1"/>
</dbReference>
<comment type="function">
    <text evidence="1">Needed for flagellar regrowth and assembly.</text>
</comment>
<sequence length="222" mass="24398">MPVLFQPLYHPQPVPWDNGIGQNGCDAPTSPTSAAEHPSADAEILRQARQEGYEAGYRDGFLAGQQEGYRHGIAAASKQFQQEREEWHRHIQHLTAALGDALRSELASLMARTEELLTELALEIARKVVEVEITSNPEVVRHAVSQALQELRGGTVTVRVNPDDFVLLEQHINLLDLSAEGVTVRLVPDESVERGGVVAESEQGAVDLQPTTKFALLRTEVL</sequence>
<feature type="domain" description="Flagellar assembly protein FliH/Type III secretion system HrpE" evidence="10">
    <location>
        <begin position="91"/>
        <end position="214"/>
    </location>
</feature>
<dbReference type="GO" id="GO:0003774">
    <property type="term" value="F:cytoskeletal motor activity"/>
    <property type="evidence" value="ECO:0007669"/>
    <property type="project" value="InterPro"/>
</dbReference>
<organism evidence="11 12">
    <name type="scientific">Candidatus Fervidibacter japonicus</name>
    <dbReference type="NCBI Taxonomy" id="2035412"/>
    <lineage>
        <taxon>Bacteria</taxon>
        <taxon>Candidatus Fervidibacterota</taxon>
        <taxon>Candidatus Fervidibacter</taxon>
    </lineage>
</organism>
<evidence type="ECO:0000256" key="9">
    <source>
        <dbReference type="SAM" id="MobiDB-lite"/>
    </source>
</evidence>
<dbReference type="GO" id="GO:0071973">
    <property type="term" value="P:bacterial-type flagellum-dependent cell motility"/>
    <property type="evidence" value="ECO:0007669"/>
    <property type="project" value="InterPro"/>
</dbReference>
<dbReference type="Gene3D" id="3.30.2320.30">
    <property type="entry name" value="ATP synthase, E subunit, C-terminal"/>
    <property type="match status" value="1"/>
</dbReference>
<evidence type="ECO:0000259" key="10">
    <source>
        <dbReference type="Pfam" id="PF02108"/>
    </source>
</evidence>
<keyword evidence="4" id="KW-0813">Transport</keyword>
<dbReference type="EMBL" id="BEHT01000019">
    <property type="protein sequence ID" value="GBC98992.1"/>
    <property type="molecule type" value="Genomic_DNA"/>
</dbReference>
<keyword evidence="11" id="KW-0969">Cilium</keyword>
<evidence type="ECO:0000313" key="12">
    <source>
        <dbReference type="Proteomes" id="UP000236173"/>
    </source>
</evidence>
<dbReference type="GO" id="GO:0015031">
    <property type="term" value="P:protein transport"/>
    <property type="evidence" value="ECO:0007669"/>
    <property type="project" value="UniProtKB-KW"/>
</dbReference>
<evidence type="ECO:0000256" key="3">
    <source>
        <dbReference type="ARBA" id="ARBA00006602"/>
    </source>
</evidence>
<dbReference type="Proteomes" id="UP000236173">
    <property type="component" value="Unassembled WGS sequence"/>
</dbReference>
<accession>A0A2H5XCT5</accession>
<dbReference type="GO" id="GO:0005829">
    <property type="term" value="C:cytosol"/>
    <property type="evidence" value="ECO:0007669"/>
    <property type="project" value="TreeGrafter"/>
</dbReference>
<dbReference type="InterPro" id="IPR038495">
    <property type="entry name" value="ATPase_E_C"/>
</dbReference>
<keyword evidence="5" id="KW-0963">Cytoplasm</keyword>
<keyword evidence="11" id="KW-0966">Cell projection</keyword>
<feature type="region of interest" description="Disordered" evidence="9">
    <location>
        <begin position="16"/>
        <end position="36"/>
    </location>
</feature>
<comment type="similarity">
    <text evidence="3">Belongs to the FliH family.</text>
</comment>
<gene>
    <name evidence="11" type="primary">fliH</name>
    <name evidence="11" type="ORF">HRbin17_01513</name>
</gene>
<proteinExistence type="inferred from homology"/>